<dbReference type="SUPFAM" id="SSF160240">
    <property type="entry name" value="Cation efflux protein cytoplasmic domain-like"/>
    <property type="match status" value="1"/>
</dbReference>
<comment type="caution">
    <text evidence="10">The sequence shown here is derived from an EMBL/GenBank/DDBJ whole genome shotgun (WGS) entry which is preliminary data.</text>
</comment>
<dbReference type="GO" id="GO:0008324">
    <property type="term" value="F:monoatomic cation transmembrane transporter activity"/>
    <property type="evidence" value="ECO:0007669"/>
    <property type="project" value="InterPro"/>
</dbReference>
<dbReference type="InterPro" id="IPR027470">
    <property type="entry name" value="Cation_efflux_CTD"/>
</dbReference>
<keyword evidence="5 7" id="KW-1133">Transmembrane helix</keyword>
<evidence type="ECO:0000256" key="4">
    <source>
        <dbReference type="ARBA" id="ARBA00022692"/>
    </source>
</evidence>
<evidence type="ECO:0000259" key="9">
    <source>
        <dbReference type="Pfam" id="PF16916"/>
    </source>
</evidence>
<keyword evidence="11" id="KW-1185">Reference proteome</keyword>
<feature type="transmembrane region" description="Helical" evidence="7">
    <location>
        <begin position="136"/>
        <end position="152"/>
    </location>
</feature>
<dbReference type="Gene3D" id="1.20.1510.10">
    <property type="entry name" value="Cation efflux protein transmembrane domain"/>
    <property type="match status" value="1"/>
</dbReference>
<feature type="domain" description="Cation efflux protein cytoplasmic" evidence="9">
    <location>
        <begin position="228"/>
        <end position="305"/>
    </location>
</feature>
<keyword evidence="6 7" id="KW-0472">Membrane</keyword>
<name>A0AAE3VJD7_9BACT</name>
<protein>
    <submittedName>
        <fullName evidence="10">Cation diffusion facilitator family transporter</fullName>
    </submittedName>
</protein>
<dbReference type="Pfam" id="PF16916">
    <property type="entry name" value="ZT_dimer"/>
    <property type="match status" value="1"/>
</dbReference>
<feature type="domain" description="Cation efflux protein transmembrane" evidence="8">
    <location>
        <begin position="33"/>
        <end position="220"/>
    </location>
</feature>
<dbReference type="NCBIfam" id="TIGR01297">
    <property type="entry name" value="CDF"/>
    <property type="match status" value="1"/>
</dbReference>
<evidence type="ECO:0000256" key="2">
    <source>
        <dbReference type="ARBA" id="ARBA00008114"/>
    </source>
</evidence>
<dbReference type="InterPro" id="IPR058533">
    <property type="entry name" value="Cation_efflux_TM"/>
</dbReference>
<evidence type="ECO:0000256" key="3">
    <source>
        <dbReference type="ARBA" id="ARBA00022448"/>
    </source>
</evidence>
<dbReference type="EMBL" id="JAUSVL010000001">
    <property type="protein sequence ID" value="MDQ0291554.1"/>
    <property type="molecule type" value="Genomic_DNA"/>
</dbReference>
<dbReference type="InterPro" id="IPR027469">
    <property type="entry name" value="Cation_efflux_TMD_sf"/>
</dbReference>
<evidence type="ECO:0000313" key="11">
    <source>
        <dbReference type="Proteomes" id="UP001238163"/>
    </source>
</evidence>
<feature type="transmembrane region" description="Helical" evidence="7">
    <location>
        <begin position="164"/>
        <end position="188"/>
    </location>
</feature>
<keyword evidence="4 7" id="KW-0812">Transmembrane</keyword>
<sequence>MLTTLLIKVFVPNPEQPEDPPSRLAYGMLCGLITLAVNILLFGFKLAIGIISGSIAIATDAINNLSDAGSAMITVVGFKLAAKRADAEHPFGHGRMEYVAGLLIAVIIIAVGGNFLKESIVRIIRPQPVDMPHALAYLYGATVAAKLWLLFFTRRVGRAIHSEAIGAVAFDCLSDILITGIVLISVVAAHYSSLPIDGCAGTLVAIIVIAGGINSLRKIINPLLGERPDPALVDELRRRLLACAGIRGVHDVIVHNYGPSTYFASAHAEVDRDGDLVAMHNILEAAELEIARCMPVRVILHCDPYVTADPQTRLWRQRCEDAVRAIDRHFVVYDLNLDIATKAPADDATANGIAANSTAANGANANAAATAPGAGPVLHFHLLIPRNYPLSQDAINAKLTETLQAHDPKLSVHIDFISSFV</sequence>
<evidence type="ECO:0000256" key="1">
    <source>
        <dbReference type="ARBA" id="ARBA00004141"/>
    </source>
</evidence>
<comment type="similarity">
    <text evidence="2">Belongs to the cation diffusion facilitator (CDF) transporter (TC 2.A.4) family.</text>
</comment>
<evidence type="ECO:0000256" key="5">
    <source>
        <dbReference type="ARBA" id="ARBA00022989"/>
    </source>
</evidence>
<dbReference type="InterPro" id="IPR036837">
    <property type="entry name" value="Cation_efflux_CTD_sf"/>
</dbReference>
<feature type="transmembrane region" description="Helical" evidence="7">
    <location>
        <begin position="194"/>
        <end position="213"/>
    </location>
</feature>
<dbReference type="InterPro" id="IPR002524">
    <property type="entry name" value="Cation_efflux"/>
</dbReference>
<dbReference type="Gene3D" id="3.30.70.1350">
    <property type="entry name" value="Cation efflux protein, cytoplasmic domain"/>
    <property type="match status" value="1"/>
</dbReference>
<gene>
    <name evidence="10" type="ORF">J3R75_003661</name>
</gene>
<accession>A0AAE3VJD7</accession>
<keyword evidence="3" id="KW-0813">Transport</keyword>
<dbReference type="RefSeq" id="WP_307264503.1">
    <property type="nucleotide sequence ID" value="NZ_JAUSVL010000001.1"/>
</dbReference>
<evidence type="ECO:0000313" key="10">
    <source>
        <dbReference type="EMBL" id="MDQ0291554.1"/>
    </source>
</evidence>
<evidence type="ECO:0000256" key="7">
    <source>
        <dbReference type="SAM" id="Phobius"/>
    </source>
</evidence>
<dbReference type="Pfam" id="PF01545">
    <property type="entry name" value="Cation_efflux"/>
    <property type="match status" value="1"/>
</dbReference>
<dbReference type="GO" id="GO:0016020">
    <property type="term" value="C:membrane"/>
    <property type="evidence" value="ECO:0007669"/>
    <property type="project" value="UniProtKB-SubCell"/>
</dbReference>
<dbReference type="AlphaFoldDB" id="A0AAE3VJD7"/>
<feature type="transmembrane region" description="Helical" evidence="7">
    <location>
        <begin position="98"/>
        <end position="116"/>
    </location>
</feature>
<evidence type="ECO:0000259" key="8">
    <source>
        <dbReference type="Pfam" id="PF01545"/>
    </source>
</evidence>
<dbReference type="InterPro" id="IPR050291">
    <property type="entry name" value="CDF_Transporter"/>
</dbReference>
<dbReference type="PANTHER" id="PTHR43840:SF15">
    <property type="entry name" value="MITOCHONDRIAL METAL TRANSPORTER 1-RELATED"/>
    <property type="match status" value="1"/>
</dbReference>
<proteinExistence type="inferred from homology"/>
<dbReference type="SUPFAM" id="SSF161111">
    <property type="entry name" value="Cation efflux protein transmembrane domain-like"/>
    <property type="match status" value="1"/>
</dbReference>
<evidence type="ECO:0000256" key="6">
    <source>
        <dbReference type="ARBA" id="ARBA00023136"/>
    </source>
</evidence>
<reference evidence="10" key="1">
    <citation type="submission" date="2023-07" db="EMBL/GenBank/DDBJ databases">
        <title>Genomic Encyclopedia of Type Strains, Phase IV (KMG-IV): sequencing the most valuable type-strain genomes for metagenomic binning, comparative biology and taxonomic classification.</title>
        <authorList>
            <person name="Goeker M."/>
        </authorList>
    </citation>
    <scope>NUCLEOTIDE SEQUENCE</scope>
    <source>
        <strain evidence="10">DSM 24202</strain>
    </source>
</reference>
<dbReference type="Proteomes" id="UP001238163">
    <property type="component" value="Unassembled WGS sequence"/>
</dbReference>
<organism evidence="10 11">
    <name type="scientific">Oligosphaera ethanolica</name>
    <dbReference type="NCBI Taxonomy" id="760260"/>
    <lineage>
        <taxon>Bacteria</taxon>
        <taxon>Pseudomonadati</taxon>
        <taxon>Lentisphaerota</taxon>
        <taxon>Oligosphaeria</taxon>
        <taxon>Oligosphaerales</taxon>
        <taxon>Oligosphaeraceae</taxon>
        <taxon>Oligosphaera</taxon>
    </lineage>
</organism>
<dbReference type="PANTHER" id="PTHR43840">
    <property type="entry name" value="MITOCHONDRIAL METAL TRANSPORTER 1-RELATED"/>
    <property type="match status" value="1"/>
</dbReference>
<comment type="subcellular location">
    <subcellularLocation>
        <location evidence="1">Membrane</location>
        <topology evidence="1">Multi-pass membrane protein</topology>
    </subcellularLocation>
</comment>